<dbReference type="Proteomes" id="UP000886998">
    <property type="component" value="Unassembled WGS sequence"/>
</dbReference>
<protein>
    <submittedName>
        <fullName evidence="1">Uncharacterized protein</fullName>
    </submittedName>
</protein>
<name>A0A8X6WRA8_9ARAC</name>
<comment type="caution">
    <text evidence="1">The sequence shown here is derived from an EMBL/GenBank/DDBJ whole genome shotgun (WGS) entry which is preliminary data.</text>
</comment>
<reference evidence="1" key="1">
    <citation type="submission" date="2020-08" db="EMBL/GenBank/DDBJ databases">
        <title>Multicomponent nature underlies the extraordinary mechanical properties of spider dragline silk.</title>
        <authorList>
            <person name="Kono N."/>
            <person name="Nakamura H."/>
            <person name="Mori M."/>
            <person name="Yoshida Y."/>
            <person name="Ohtoshi R."/>
            <person name="Malay A.D."/>
            <person name="Moran D.A.P."/>
            <person name="Tomita M."/>
            <person name="Numata K."/>
            <person name="Arakawa K."/>
        </authorList>
    </citation>
    <scope>NUCLEOTIDE SEQUENCE</scope>
</reference>
<evidence type="ECO:0000313" key="1">
    <source>
        <dbReference type="EMBL" id="GFY39997.1"/>
    </source>
</evidence>
<dbReference type="EMBL" id="BMAV01001603">
    <property type="protein sequence ID" value="GFY39997.1"/>
    <property type="molecule type" value="Genomic_DNA"/>
</dbReference>
<evidence type="ECO:0000313" key="2">
    <source>
        <dbReference type="Proteomes" id="UP000886998"/>
    </source>
</evidence>
<accession>A0A8X6WRA8</accession>
<gene>
    <name evidence="1" type="ORF">TNIN_98931</name>
</gene>
<sequence>MGRKMSRSVQLPTDILLQTIAVAQLSIVSLRSSSPDSYRSGMVVYAEFWVNNLLVMGVASNGWDSGKRRK</sequence>
<dbReference type="AlphaFoldDB" id="A0A8X6WRA8"/>
<keyword evidence="2" id="KW-1185">Reference proteome</keyword>
<organism evidence="1 2">
    <name type="scientific">Trichonephila inaurata madagascariensis</name>
    <dbReference type="NCBI Taxonomy" id="2747483"/>
    <lineage>
        <taxon>Eukaryota</taxon>
        <taxon>Metazoa</taxon>
        <taxon>Ecdysozoa</taxon>
        <taxon>Arthropoda</taxon>
        <taxon>Chelicerata</taxon>
        <taxon>Arachnida</taxon>
        <taxon>Araneae</taxon>
        <taxon>Araneomorphae</taxon>
        <taxon>Entelegynae</taxon>
        <taxon>Araneoidea</taxon>
        <taxon>Nephilidae</taxon>
        <taxon>Trichonephila</taxon>
        <taxon>Trichonephila inaurata</taxon>
    </lineage>
</organism>
<proteinExistence type="predicted"/>